<protein>
    <submittedName>
        <fullName evidence="1">Uncharacterized protein</fullName>
    </submittedName>
</protein>
<dbReference type="Proteomes" id="UP000224459">
    <property type="component" value="Segment"/>
</dbReference>
<evidence type="ECO:0000313" key="1">
    <source>
        <dbReference type="EMBL" id="ANT44720.1"/>
    </source>
</evidence>
<name>A0A1X9I9F1_9CAUD</name>
<gene>
    <name evidence="1" type="ORF">vB_SscM-1_057</name>
</gene>
<proteinExistence type="predicted"/>
<reference evidence="2" key="1">
    <citation type="submission" date="2016-04" db="EMBL/GenBank/DDBJ databases">
        <authorList>
            <person name="Gasior T."/>
        </authorList>
    </citation>
    <scope>NUCLEOTIDE SEQUENCE [LARGE SCALE GENOMIC DNA]</scope>
</reference>
<sequence>MKPVIIFSIEDAKVLKEHLSKSKMDKEVERIYKDLKKQIKLSEI</sequence>
<evidence type="ECO:0000313" key="2">
    <source>
        <dbReference type="Proteomes" id="UP000224459"/>
    </source>
</evidence>
<keyword evidence="2" id="KW-1185">Reference proteome</keyword>
<accession>A0A1X9I9F1</accession>
<dbReference type="EMBL" id="KX171212">
    <property type="protein sequence ID" value="ANT44720.1"/>
    <property type="molecule type" value="Genomic_DNA"/>
</dbReference>
<organism evidence="1 2">
    <name type="scientific">Staphylococcus phage vB_SscM-1</name>
    <dbReference type="NCBI Taxonomy" id="1868844"/>
    <lineage>
        <taxon>Viruses</taxon>
        <taxon>Duplodnaviria</taxon>
        <taxon>Heunggongvirae</taxon>
        <taxon>Uroviricota</taxon>
        <taxon>Caudoviricetes</taxon>
        <taxon>Herelleviridae</taxon>
        <taxon>Twortvirinae</taxon>
        <taxon>Sciuriunavirus</taxon>
        <taxon>Sciuriunavirus SscM1</taxon>
    </lineage>
</organism>